<feature type="chain" id="PRO_5047337348" description="Secreted protein" evidence="1">
    <location>
        <begin position="33"/>
        <end position="250"/>
    </location>
</feature>
<evidence type="ECO:0008006" key="4">
    <source>
        <dbReference type="Google" id="ProtNLM"/>
    </source>
</evidence>
<sequence>MERGRGRARLRGLCLVAGPVLMALGGVAPAHAQALGTDQAWPRAMEQAQVQAQDPLRDIPDLALVVTGDSGRTETWRSGQSSFARLWTLLQPTYAGTERVSREWEAGRYPEVRITVVWGLTGVGGWPRTSRAPGGDVAVEREDQLFVAADGTPWVRTDPAPEVADDDIRWHRAPRAVFAQMERAGALGGTDATGKAVGDGAGSAELAGRAWWAAAGVAVGVGGTLLIRRAAARGEAGPPREEPRQELIDL</sequence>
<dbReference type="EMBL" id="JAWMAJ010000052">
    <property type="protein sequence ID" value="MDV7217801.1"/>
    <property type="molecule type" value="Genomic_DNA"/>
</dbReference>
<feature type="signal peptide" evidence="1">
    <location>
        <begin position="1"/>
        <end position="32"/>
    </location>
</feature>
<dbReference type="Proteomes" id="UP001187346">
    <property type="component" value="Unassembled WGS sequence"/>
</dbReference>
<evidence type="ECO:0000256" key="1">
    <source>
        <dbReference type="SAM" id="SignalP"/>
    </source>
</evidence>
<comment type="caution">
    <text evidence="2">The sequence shown here is derived from an EMBL/GenBank/DDBJ whole genome shotgun (WGS) entry which is preliminary data.</text>
</comment>
<name>A0ABU4FB68_9ACTN</name>
<proteinExistence type="predicted"/>
<protein>
    <recommendedName>
        <fullName evidence="4">Secreted protein</fullName>
    </recommendedName>
</protein>
<organism evidence="2 3">
    <name type="scientific">Streptomyces prunicolor</name>
    <dbReference type="NCBI Taxonomy" id="67348"/>
    <lineage>
        <taxon>Bacteria</taxon>
        <taxon>Bacillati</taxon>
        <taxon>Actinomycetota</taxon>
        <taxon>Actinomycetes</taxon>
        <taxon>Kitasatosporales</taxon>
        <taxon>Streptomycetaceae</taxon>
        <taxon>Streptomyces</taxon>
    </lineage>
</organism>
<reference evidence="2 3" key="1">
    <citation type="submission" date="2023-10" db="EMBL/GenBank/DDBJ databases">
        <title>Characterization of rhizosphere-enriched actinobacteria from wheat plants lab-grown on chernevaya soil.</title>
        <authorList>
            <person name="Tikhonova E.N."/>
            <person name="Konopkin A."/>
            <person name="Kravchenko I.K."/>
        </authorList>
    </citation>
    <scope>NUCLEOTIDE SEQUENCE [LARGE SCALE GENOMIC DNA]</scope>
    <source>
        <strain evidence="2 3">RR29</strain>
    </source>
</reference>
<keyword evidence="3" id="KW-1185">Reference proteome</keyword>
<evidence type="ECO:0000313" key="2">
    <source>
        <dbReference type="EMBL" id="MDV7217801.1"/>
    </source>
</evidence>
<evidence type="ECO:0000313" key="3">
    <source>
        <dbReference type="Proteomes" id="UP001187346"/>
    </source>
</evidence>
<dbReference type="RefSeq" id="WP_317771984.1">
    <property type="nucleotide sequence ID" value="NZ_JAWMAJ010000052.1"/>
</dbReference>
<keyword evidence="1" id="KW-0732">Signal</keyword>
<gene>
    <name evidence="2" type="ORF">R5A26_17755</name>
</gene>
<accession>A0ABU4FB68</accession>